<evidence type="ECO:0000256" key="1">
    <source>
        <dbReference type="SAM" id="MobiDB-lite"/>
    </source>
</evidence>
<evidence type="ECO:0000256" key="2">
    <source>
        <dbReference type="SAM" id="SignalP"/>
    </source>
</evidence>
<reference evidence="3 4" key="1">
    <citation type="submission" date="2020-08" db="EMBL/GenBank/DDBJ databases">
        <title>Genomic Encyclopedia of Type Strains, Phase IV (KMG-IV): sequencing the most valuable type-strain genomes for metagenomic binning, comparative biology and taxonomic classification.</title>
        <authorList>
            <person name="Goeker M."/>
        </authorList>
    </citation>
    <scope>NUCLEOTIDE SEQUENCE [LARGE SCALE GENOMIC DNA]</scope>
    <source>
        <strain evidence="3 4">DSM 45385</strain>
    </source>
</reference>
<organism evidence="3 4">
    <name type="scientific">Nonomuraea endophytica</name>
    <dbReference type="NCBI Taxonomy" id="714136"/>
    <lineage>
        <taxon>Bacteria</taxon>
        <taxon>Bacillati</taxon>
        <taxon>Actinomycetota</taxon>
        <taxon>Actinomycetes</taxon>
        <taxon>Streptosporangiales</taxon>
        <taxon>Streptosporangiaceae</taxon>
        <taxon>Nonomuraea</taxon>
    </lineage>
</organism>
<sequence>MTSRVLLASLAAGALAVPVPVANAASEPAIREITIRPADPVVGPTGSVRLIIEVVAQGVDGREGVTVKVDPGAPPDGAPAPPVDPVDPPPLPTPPLPTPTAVPSAVPSVAPSAVPSALPSVAPSAVPSALPSVAPSAVPSALPSVAPSVLPSVAPSQVPPLPAPLPPAPLAPAPLPAPGLAVPGQAPQWHEEQGRPMRRGDGWQTWRFLPEKGLTRYYPSGTWTIAATATSPDGRSVTAYKTFKLRKETRLTSVQATKVPGTKAVRLRGVLTRVDPMGFTDYSPFGNQRMEILHRRDDDAPWKQEAVATTTELGKFGKTVLGSPKGQWRARFPGTGHYAAELSSVEQIGDRP</sequence>
<proteinExistence type="predicted"/>
<keyword evidence="2" id="KW-0732">Signal</keyword>
<comment type="caution">
    <text evidence="3">The sequence shown here is derived from an EMBL/GenBank/DDBJ whole genome shotgun (WGS) entry which is preliminary data.</text>
</comment>
<feature type="compositionally biased region" description="Low complexity" evidence="1">
    <location>
        <begin position="101"/>
        <end position="138"/>
    </location>
</feature>
<dbReference type="PRINTS" id="PR01217">
    <property type="entry name" value="PRICHEXTENSN"/>
</dbReference>
<dbReference type="RefSeq" id="WP_184974230.1">
    <property type="nucleotide sequence ID" value="NZ_JACHIN010000022.1"/>
</dbReference>
<dbReference type="Proteomes" id="UP000568380">
    <property type="component" value="Unassembled WGS sequence"/>
</dbReference>
<dbReference type="AlphaFoldDB" id="A0A7W8ADZ6"/>
<name>A0A7W8ADZ6_9ACTN</name>
<protein>
    <submittedName>
        <fullName evidence="3">Uncharacterized protein</fullName>
    </submittedName>
</protein>
<evidence type="ECO:0000313" key="4">
    <source>
        <dbReference type="Proteomes" id="UP000568380"/>
    </source>
</evidence>
<keyword evidence="4" id="KW-1185">Reference proteome</keyword>
<feature type="signal peptide" evidence="2">
    <location>
        <begin position="1"/>
        <end position="24"/>
    </location>
</feature>
<feature type="compositionally biased region" description="Pro residues" evidence="1">
    <location>
        <begin position="72"/>
        <end position="100"/>
    </location>
</feature>
<feature type="chain" id="PRO_5030584552" evidence="2">
    <location>
        <begin position="25"/>
        <end position="352"/>
    </location>
</feature>
<dbReference type="EMBL" id="JACHIN010000022">
    <property type="protein sequence ID" value="MBB5084360.1"/>
    <property type="molecule type" value="Genomic_DNA"/>
</dbReference>
<accession>A0A7W8ADZ6</accession>
<evidence type="ECO:0000313" key="3">
    <source>
        <dbReference type="EMBL" id="MBB5084360.1"/>
    </source>
</evidence>
<feature type="region of interest" description="Disordered" evidence="1">
    <location>
        <begin position="63"/>
        <end position="138"/>
    </location>
</feature>
<gene>
    <name evidence="3" type="ORF">HNR40_009869</name>
</gene>